<evidence type="ECO:0000256" key="6">
    <source>
        <dbReference type="ARBA" id="ARBA00023163"/>
    </source>
</evidence>
<evidence type="ECO:0000313" key="11">
    <source>
        <dbReference type="EMBL" id="MEE2024027.1"/>
    </source>
</evidence>
<dbReference type="Pfam" id="PF04316">
    <property type="entry name" value="FlgM"/>
    <property type="match status" value="1"/>
</dbReference>
<keyword evidence="5" id="KW-0805">Transcription regulation</keyword>
<keyword evidence="4" id="KW-1005">Bacterial flagellum biogenesis</keyword>
<feature type="region of interest" description="Disordered" evidence="9">
    <location>
        <begin position="1"/>
        <end position="43"/>
    </location>
</feature>
<dbReference type="Proteomes" id="UP001339167">
    <property type="component" value="Unassembled WGS sequence"/>
</dbReference>
<keyword evidence="12" id="KW-1185">Reference proteome</keyword>
<gene>
    <name evidence="11" type="primary">flgM</name>
    <name evidence="11" type="ORF">QWF21_07185</name>
</gene>
<dbReference type="InterPro" id="IPR035890">
    <property type="entry name" value="Anti-sigma-28_factor_FlgM_sf"/>
</dbReference>
<feature type="compositionally biased region" description="Polar residues" evidence="9">
    <location>
        <begin position="7"/>
        <end position="22"/>
    </location>
</feature>
<keyword evidence="6" id="KW-0804">Transcription</keyword>
<protein>
    <recommendedName>
        <fullName evidence="2">Negative regulator of flagellin synthesis</fullName>
    </recommendedName>
    <alternativeName>
        <fullName evidence="8">Anti-sigma-28 factor</fullName>
    </alternativeName>
</protein>
<sequence>MHIDPKNTLQVNPVNRLQNEQQPAARKETAVTPGQGEAPQSQVSAFSRALEQSYQALSEHDSIDMAKVQQVKLAIANGELKLDEDTIINAMLDMHKR</sequence>
<comment type="caution">
    <text evidence="11">The sequence shown here is derived from an EMBL/GenBank/DDBJ whole genome shotgun (WGS) entry which is preliminary data.</text>
</comment>
<keyword evidence="3" id="KW-0678">Repressor</keyword>
<evidence type="ECO:0000256" key="3">
    <source>
        <dbReference type="ARBA" id="ARBA00022491"/>
    </source>
</evidence>
<keyword evidence="11" id="KW-0966">Cell projection</keyword>
<name>A0ABU7JEA7_9GAMM</name>
<dbReference type="InterPro" id="IPR007412">
    <property type="entry name" value="FlgM"/>
</dbReference>
<dbReference type="SUPFAM" id="SSF101498">
    <property type="entry name" value="Anti-sigma factor FlgM"/>
    <property type="match status" value="1"/>
</dbReference>
<proteinExistence type="inferred from homology"/>
<comment type="similarity">
    <text evidence="1">Belongs to the FlgM family.</text>
</comment>
<dbReference type="InterPro" id="IPR031316">
    <property type="entry name" value="FlgM_C"/>
</dbReference>
<evidence type="ECO:0000256" key="1">
    <source>
        <dbReference type="ARBA" id="ARBA00005322"/>
    </source>
</evidence>
<evidence type="ECO:0000256" key="2">
    <source>
        <dbReference type="ARBA" id="ARBA00017823"/>
    </source>
</evidence>
<organism evidence="11 12">
    <name type="scientific">Alkalimonas mucilaginosa</name>
    <dbReference type="NCBI Taxonomy" id="3057676"/>
    <lineage>
        <taxon>Bacteria</taxon>
        <taxon>Pseudomonadati</taxon>
        <taxon>Pseudomonadota</taxon>
        <taxon>Gammaproteobacteria</taxon>
        <taxon>Alkalimonas</taxon>
    </lineage>
</organism>
<reference evidence="11 12" key="1">
    <citation type="submission" date="2023-06" db="EMBL/GenBank/DDBJ databases">
        <title>Alkalimonas sp., MEB004 an alkaliphilic bacterium isolated from Lonar Lake, India.</title>
        <authorList>
            <person name="Joshi A."/>
            <person name="Thite S."/>
        </authorList>
    </citation>
    <scope>NUCLEOTIDE SEQUENCE [LARGE SCALE GENOMIC DNA]</scope>
    <source>
        <strain evidence="11 12">MEB004</strain>
    </source>
</reference>
<evidence type="ECO:0000259" key="10">
    <source>
        <dbReference type="Pfam" id="PF04316"/>
    </source>
</evidence>
<dbReference type="NCBIfam" id="TIGR03824">
    <property type="entry name" value="FlgM_jcvi"/>
    <property type="match status" value="1"/>
</dbReference>
<dbReference type="EMBL" id="JAUGZK010000004">
    <property type="protein sequence ID" value="MEE2024027.1"/>
    <property type="molecule type" value="Genomic_DNA"/>
</dbReference>
<evidence type="ECO:0000256" key="7">
    <source>
        <dbReference type="ARBA" id="ARBA00024739"/>
    </source>
</evidence>
<feature type="domain" description="Anti-sigma-28 factor FlgM C-terminal" evidence="10">
    <location>
        <begin position="42"/>
        <end position="93"/>
    </location>
</feature>
<evidence type="ECO:0000256" key="8">
    <source>
        <dbReference type="ARBA" id="ARBA00030117"/>
    </source>
</evidence>
<dbReference type="RefSeq" id="WP_330087365.1">
    <property type="nucleotide sequence ID" value="NZ_JAUGZK010000004.1"/>
</dbReference>
<evidence type="ECO:0000256" key="5">
    <source>
        <dbReference type="ARBA" id="ARBA00023015"/>
    </source>
</evidence>
<accession>A0ABU7JEA7</accession>
<comment type="function">
    <text evidence="7">Responsible for the coupling of flagellin expression to flagellar assembly by preventing expression of the flagellin genes when a component of the middle class of proteins is defective. It negatively regulates flagellar genes by inhibiting the activity of FliA by directly binding to FliA.</text>
</comment>
<keyword evidence="11" id="KW-0282">Flagellum</keyword>
<evidence type="ECO:0000313" key="12">
    <source>
        <dbReference type="Proteomes" id="UP001339167"/>
    </source>
</evidence>
<evidence type="ECO:0000256" key="4">
    <source>
        <dbReference type="ARBA" id="ARBA00022795"/>
    </source>
</evidence>
<keyword evidence="11" id="KW-0969">Cilium</keyword>
<evidence type="ECO:0000256" key="9">
    <source>
        <dbReference type="SAM" id="MobiDB-lite"/>
    </source>
</evidence>